<feature type="compositionally biased region" description="Basic and acidic residues" evidence="2">
    <location>
        <begin position="1"/>
        <end position="15"/>
    </location>
</feature>
<organism evidence="5 6">
    <name type="scientific">Cohnella cellulosilytica</name>
    <dbReference type="NCBI Taxonomy" id="986710"/>
    <lineage>
        <taxon>Bacteria</taxon>
        <taxon>Bacillati</taxon>
        <taxon>Bacillota</taxon>
        <taxon>Bacilli</taxon>
        <taxon>Bacillales</taxon>
        <taxon>Paenibacillaceae</taxon>
        <taxon>Cohnella</taxon>
    </lineage>
</organism>
<dbReference type="Proteomes" id="UP001596378">
    <property type="component" value="Unassembled WGS sequence"/>
</dbReference>
<accession>A0ABW2F2V5</accession>
<dbReference type="Gene3D" id="1.10.4030.10">
    <property type="entry name" value="Porin chaperone SurA, peptide-binding domain"/>
    <property type="match status" value="1"/>
</dbReference>
<feature type="domain" description="PpiC" evidence="4">
    <location>
        <begin position="231"/>
        <end position="321"/>
    </location>
</feature>
<feature type="transmembrane region" description="Helical" evidence="3">
    <location>
        <begin position="71"/>
        <end position="89"/>
    </location>
</feature>
<gene>
    <name evidence="5" type="ORF">ACFQMJ_02450</name>
</gene>
<evidence type="ECO:0000313" key="6">
    <source>
        <dbReference type="Proteomes" id="UP001596378"/>
    </source>
</evidence>
<dbReference type="EC" id="5.2.1.8" evidence="5"/>
<reference evidence="6" key="1">
    <citation type="journal article" date="2019" name="Int. J. Syst. Evol. Microbiol.">
        <title>The Global Catalogue of Microorganisms (GCM) 10K type strain sequencing project: providing services to taxonomists for standard genome sequencing and annotation.</title>
        <authorList>
            <consortium name="The Broad Institute Genomics Platform"/>
            <consortium name="The Broad Institute Genome Sequencing Center for Infectious Disease"/>
            <person name="Wu L."/>
            <person name="Ma J."/>
        </authorList>
    </citation>
    <scope>NUCLEOTIDE SEQUENCE [LARGE SCALE GENOMIC DNA]</scope>
    <source>
        <strain evidence="6">KCTC 12907</strain>
    </source>
</reference>
<dbReference type="GO" id="GO:0003755">
    <property type="term" value="F:peptidyl-prolyl cis-trans isomerase activity"/>
    <property type="evidence" value="ECO:0007669"/>
    <property type="project" value="UniProtKB-EC"/>
</dbReference>
<evidence type="ECO:0000256" key="3">
    <source>
        <dbReference type="SAM" id="Phobius"/>
    </source>
</evidence>
<evidence type="ECO:0000313" key="5">
    <source>
        <dbReference type="EMBL" id="MFC7147383.1"/>
    </source>
</evidence>
<dbReference type="InterPro" id="IPR027304">
    <property type="entry name" value="Trigger_fact/SurA_dom_sf"/>
</dbReference>
<dbReference type="InterPro" id="IPR050245">
    <property type="entry name" value="PrsA_foldase"/>
</dbReference>
<evidence type="ECO:0000256" key="2">
    <source>
        <dbReference type="SAM" id="MobiDB-lite"/>
    </source>
</evidence>
<feature type="compositionally biased region" description="Low complexity" evidence="2">
    <location>
        <begin position="372"/>
        <end position="391"/>
    </location>
</feature>
<dbReference type="InterPro" id="IPR000297">
    <property type="entry name" value="PPIase_PpiC"/>
</dbReference>
<name>A0ABW2F2V5_9BACL</name>
<proteinExistence type="predicted"/>
<dbReference type="EMBL" id="JBHTAI010000001">
    <property type="protein sequence ID" value="MFC7147383.1"/>
    <property type="molecule type" value="Genomic_DNA"/>
</dbReference>
<feature type="region of interest" description="Disordered" evidence="2">
    <location>
        <begin position="370"/>
        <end position="391"/>
    </location>
</feature>
<keyword evidence="3" id="KW-1133">Transmembrane helix</keyword>
<sequence length="391" mass="42189">MSDNKENDLQDKEEQPLTNESIEKELEETAAPHSAVELGKAREVVLPTGGAPALANAGSAAAPARGSSAVIVPWAIAAIAIVVLVFVLIRNTSSAAGDETIGEMDGYTIKKTDIYDEVKNRLGEDQLVALIDDIAQTKIIELESEKAGVAVSDEDVQRELENFKKAYGFETDEDMNAALMQAGMSMEDLKDTQILPNLKIKLLFESSHPVTEDELKAYFEENKDSTFATTPKEIKASHILVNTQEEAEAVLAELKGGKDFAALAKEKSQDPGSKDQGGDLGFFGRGVMNQRFETAAFALAKGETSEVVEADNGFHIIKVTDIQEAVVPEYDTVKPDVKEAYYSEKMSTDAVAWLAELKTDRNYKNLVAADQEASAPVASAPASPEASQPAE</sequence>
<evidence type="ECO:0000259" key="4">
    <source>
        <dbReference type="PROSITE" id="PS50198"/>
    </source>
</evidence>
<dbReference type="SUPFAM" id="SSF109998">
    <property type="entry name" value="Triger factor/SurA peptide-binding domain-like"/>
    <property type="match status" value="1"/>
</dbReference>
<dbReference type="InterPro" id="IPR046357">
    <property type="entry name" value="PPIase_dom_sf"/>
</dbReference>
<dbReference type="RefSeq" id="WP_378050658.1">
    <property type="nucleotide sequence ID" value="NZ_JBHMDN010000028.1"/>
</dbReference>
<dbReference type="PROSITE" id="PS01096">
    <property type="entry name" value="PPIC_PPIASE_1"/>
    <property type="match status" value="1"/>
</dbReference>
<dbReference type="PROSITE" id="PS50198">
    <property type="entry name" value="PPIC_PPIASE_2"/>
    <property type="match status" value="1"/>
</dbReference>
<comment type="caution">
    <text evidence="5">The sequence shown here is derived from an EMBL/GenBank/DDBJ whole genome shotgun (WGS) entry which is preliminary data.</text>
</comment>
<dbReference type="PANTHER" id="PTHR47245:SF2">
    <property type="entry name" value="PEPTIDYL-PROLYL CIS-TRANS ISOMERASE HP_0175-RELATED"/>
    <property type="match status" value="1"/>
</dbReference>
<keyword evidence="6" id="KW-1185">Reference proteome</keyword>
<dbReference type="Pfam" id="PF13616">
    <property type="entry name" value="Rotamase_3"/>
    <property type="match status" value="1"/>
</dbReference>
<keyword evidence="3" id="KW-0472">Membrane</keyword>
<dbReference type="InterPro" id="IPR023058">
    <property type="entry name" value="PPIase_PpiC_CS"/>
</dbReference>
<protein>
    <submittedName>
        <fullName evidence="5">Peptidylprolyl isomerase</fullName>
        <ecNumber evidence="5">5.2.1.8</ecNumber>
    </submittedName>
</protein>
<keyword evidence="1 5" id="KW-0413">Isomerase</keyword>
<dbReference type="Gene3D" id="3.10.50.40">
    <property type="match status" value="1"/>
</dbReference>
<dbReference type="PANTHER" id="PTHR47245">
    <property type="entry name" value="PEPTIDYLPROLYL ISOMERASE"/>
    <property type="match status" value="1"/>
</dbReference>
<dbReference type="SUPFAM" id="SSF54534">
    <property type="entry name" value="FKBP-like"/>
    <property type="match status" value="1"/>
</dbReference>
<evidence type="ECO:0000256" key="1">
    <source>
        <dbReference type="PROSITE-ProRule" id="PRU00278"/>
    </source>
</evidence>
<feature type="region of interest" description="Disordered" evidence="2">
    <location>
        <begin position="1"/>
        <end position="34"/>
    </location>
</feature>
<keyword evidence="3" id="KW-0812">Transmembrane</keyword>
<keyword evidence="1" id="KW-0697">Rotamase</keyword>